<dbReference type="PANTHER" id="PTHR45931:SF3">
    <property type="entry name" value="RING ZINC FINGER-CONTAINING PROTEIN"/>
    <property type="match status" value="1"/>
</dbReference>
<dbReference type="InParanoid" id="A0A078B6D8"/>
<evidence type="ECO:0000313" key="7">
    <source>
        <dbReference type="EMBL" id="CDW89113.1"/>
    </source>
</evidence>
<gene>
    <name evidence="7" type="primary">Contig6469.g6921</name>
    <name evidence="7" type="ORF">STYLEM_18242</name>
</gene>
<name>A0A078B6D8_STYLE</name>
<evidence type="ECO:0000256" key="2">
    <source>
        <dbReference type="ARBA" id="ARBA00022771"/>
    </source>
</evidence>
<keyword evidence="5" id="KW-1133">Transmembrane helix</keyword>
<feature type="transmembrane region" description="Helical" evidence="5">
    <location>
        <begin position="114"/>
        <end position="137"/>
    </location>
</feature>
<feature type="transmembrane region" description="Helical" evidence="5">
    <location>
        <begin position="52"/>
        <end position="69"/>
    </location>
</feature>
<evidence type="ECO:0000256" key="3">
    <source>
        <dbReference type="ARBA" id="ARBA00022833"/>
    </source>
</evidence>
<dbReference type="AlphaFoldDB" id="A0A078B6D8"/>
<accession>A0A078B6D8</accession>
<sequence>MDSTVNSEPLLNTQNANFPQLRRQRTSLRRRNADDMGQLEKFKQLKNSSQEVLIFEAILMIAFGIALMIKKDELKDCNLNPRQFVYNYTVYYLTISVAFRMFTHIAFHKNQSRFLIAYLLLTLIQLITVTCFVWYGLIFMFDSNCWDNSSNVFFLDAMIIIALGLKTWLGITILTAILILCLPVICLGICAARGQQQQQQIIKTDIIKNLFITKFDHTAFKNKECAICLEDFEDDCDVTPLPCDIRHYFHPHCITDWIKQNNTCPLCKKVISKEDMKNLEDGFSDKLEFERHRDD</sequence>
<dbReference type="GO" id="GO:0061630">
    <property type="term" value="F:ubiquitin protein ligase activity"/>
    <property type="evidence" value="ECO:0007669"/>
    <property type="project" value="TreeGrafter"/>
</dbReference>
<dbReference type="CDD" id="cd16454">
    <property type="entry name" value="RING-H2_PA-TM-RING"/>
    <property type="match status" value="1"/>
</dbReference>
<dbReference type="OrthoDB" id="1681166at2759"/>
<dbReference type="PANTHER" id="PTHR45931">
    <property type="entry name" value="SI:CH211-59O9.10"/>
    <property type="match status" value="1"/>
</dbReference>
<keyword evidence="8" id="KW-1185">Reference proteome</keyword>
<evidence type="ECO:0000256" key="5">
    <source>
        <dbReference type="SAM" id="Phobius"/>
    </source>
</evidence>
<dbReference type="GO" id="GO:0006511">
    <property type="term" value="P:ubiquitin-dependent protein catabolic process"/>
    <property type="evidence" value="ECO:0007669"/>
    <property type="project" value="TreeGrafter"/>
</dbReference>
<dbReference type="SUPFAM" id="SSF57850">
    <property type="entry name" value="RING/U-box"/>
    <property type="match status" value="1"/>
</dbReference>
<reference evidence="7 8" key="1">
    <citation type="submission" date="2014-06" db="EMBL/GenBank/DDBJ databases">
        <authorList>
            <person name="Swart Estienne"/>
        </authorList>
    </citation>
    <scope>NUCLEOTIDE SEQUENCE [LARGE SCALE GENOMIC DNA]</scope>
    <source>
        <strain evidence="7 8">130c</strain>
    </source>
</reference>
<evidence type="ECO:0000259" key="6">
    <source>
        <dbReference type="PROSITE" id="PS50089"/>
    </source>
</evidence>
<feature type="transmembrane region" description="Helical" evidence="5">
    <location>
        <begin position="157"/>
        <end position="190"/>
    </location>
</feature>
<dbReference type="EMBL" id="CCKQ01017242">
    <property type="protein sequence ID" value="CDW89113.1"/>
    <property type="molecule type" value="Genomic_DNA"/>
</dbReference>
<feature type="transmembrane region" description="Helical" evidence="5">
    <location>
        <begin position="89"/>
        <end position="107"/>
    </location>
</feature>
<dbReference type="PROSITE" id="PS50089">
    <property type="entry name" value="ZF_RING_2"/>
    <property type="match status" value="1"/>
</dbReference>
<feature type="domain" description="RING-type" evidence="6">
    <location>
        <begin position="225"/>
        <end position="268"/>
    </location>
</feature>
<dbReference type="OMA" id="EFIFLYC"/>
<dbReference type="InterPro" id="IPR051834">
    <property type="entry name" value="RING_finger_E3_ligase"/>
</dbReference>
<protein>
    <submittedName>
        <fullName evidence="7">Zinc finger protein</fullName>
    </submittedName>
</protein>
<dbReference type="Pfam" id="PF13639">
    <property type="entry name" value="zf-RING_2"/>
    <property type="match status" value="1"/>
</dbReference>
<keyword evidence="3" id="KW-0862">Zinc</keyword>
<keyword evidence="2 4" id="KW-0863">Zinc-finger</keyword>
<dbReference type="Gene3D" id="3.30.40.10">
    <property type="entry name" value="Zinc/RING finger domain, C3HC4 (zinc finger)"/>
    <property type="match status" value="1"/>
</dbReference>
<evidence type="ECO:0000313" key="8">
    <source>
        <dbReference type="Proteomes" id="UP000039865"/>
    </source>
</evidence>
<evidence type="ECO:0000256" key="1">
    <source>
        <dbReference type="ARBA" id="ARBA00022723"/>
    </source>
</evidence>
<keyword evidence="5" id="KW-0472">Membrane</keyword>
<dbReference type="GO" id="GO:0008270">
    <property type="term" value="F:zinc ion binding"/>
    <property type="evidence" value="ECO:0007669"/>
    <property type="project" value="UniProtKB-KW"/>
</dbReference>
<proteinExistence type="predicted"/>
<dbReference type="InterPro" id="IPR001841">
    <property type="entry name" value="Znf_RING"/>
</dbReference>
<dbReference type="GO" id="GO:0005634">
    <property type="term" value="C:nucleus"/>
    <property type="evidence" value="ECO:0007669"/>
    <property type="project" value="TreeGrafter"/>
</dbReference>
<keyword evidence="5" id="KW-0812">Transmembrane</keyword>
<evidence type="ECO:0000256" key="4">
    <source>
        <dbReference type="PROSITE-ProRule" id="PRU00175"/>
    </source>
</evidence>
<dbReference type="Proteomes" id="UP000039865">
    <property type="component" value="Unassembled WGS sequence"/>
</dbReference>
<keyword evidence="1" id="KW-0479">Metal-binding</keyword>
<dbReference type="InterPro" id="IPR013083">
    <property type="entry name" value="Znf_RING/FYVE/PHD"/>
</dbReference>
<organism evidence="7 8">
    <name type="scientific">Stylonychia lemnae</name>
    <name type="common">Ciliate</name>
    <dbReference type="NCBI Taxonomy" id="5949"/>
    <lineage>
        <taxon>Eukaryota</taxon>
        <taxon>Sar</taxon>
        <taxon>Alveolata</taxon>
        <taxon>Ciliophora</taxon>
        <taxon>Intramacronucleata</taxon>
        <taxon>Spirotrichea</taxon>
        <taxon>Stichotrichia</taxon>
        <taxon>Sporadotrichida</taxon>
        <taxon>Oxytrichidae</taxon>
        <taxon>Stylonychinae</taxon>
        <taxon>Stylonychia</taxon>
    </lineage>
</organism>